<organism evidence="2 3">
    <name type="scientific">Methanobrevibacter oralis</name>
    <dbReference type="NCBI Taxonomy" id="66851"/>
    <lineage>
        <taxon>Archaea</taxon>
        <taxon>Methanobacteriati</taxon>
        <taxon>Methanobacteriota</taxon>
        <taxon>Methanomada group</taxon>
        <taxon>Methanobacteria</taxon>
        <taxon>Methanobacteriales</taxon>
        <taxon>Methanobacteriaceae</taxon>
        <taxon>Methanobrevibacter</taxon>
    </lineage>
</organism>
<dbReference type="EMBL" id="LWMU01000057">
    <property type="protein sequence ID" value="KZX13156.1"/>
    <property type="molecule type" value="Genomic_DNA"/>
</dbReference>
<accession>A0A166BCP5</accession>
<reference evidence="3" key="1">
    <citation type="journal article" date="2016" name="Genome Announc.">
        <title>Draft Genome Sequences of Methanobrevibacter curvatus DSM11111, Methanobrevibacter cuticularis DSM11139, Methanobrevibacter filiformis DSM11501, and Methanobrevibacter oralis DSM7256.</title>
        <authorList>
            <person name="Poehlein A."/>
            <person name="Seedorf H."/>
        </authorList>
    </citation>
    <scope>NUCLEOTIDE SEQUENCE [LARGE SCALE GENOMIC DNA]</scope>
    <source>
        <strain evidence="3">DSM 7256 / JCM 30027 / ZR</strain>
    </source>
</reference>
<gene>
    <name evidence="2" type="ORF">MBORA_08320</name>
</gene>
<evidence type="ECO:0000256" key="1">
    <source>
        <dbReference type="SAM" id="MobiDB-lite"/>
    </source>
</evidence>
<evidence type="ECO:0000313" key="2">
    <source>
        <dbReference type="EMBL" id="KZX13156.1"/>
    </source>
</evidence>
<evidence type="ECO:0000313" key="3">
    <source>
        <dbReference type="Proteomes" id="UP000077428"/>
    </source>
</evidence>
<sequence length="38" mass="4291">MLCVGEDDDLNESDDETNESNDTYEESCNLTANIIIHE</sequence>
<feature type="region of interest" description="Disordered" evidence="1">
    <location>
        <begin position="1"/>
        <end position="25"/>
    </location>
</feature>
<dbReference type="Proteomes" id="UP000077428">
    <property type="component" value="Unassembled WGS sequence"/>
</dbReference>
<comment type="caution">
    <text evidence="2">The sequence shown here is derived from an EMBL/GenBank/DDBJ whole genome shotgun (WGS) entry which is preliminary data.</text>
</comment>
<dbReference type="AlphaFoldDB" id="A0A166BCP5"/>
<name>A0A166BCP5_METOA</name>
<protein>
    <submittedName>
        <fullName evidence="2">Uncharacterized protein</fullName>
    </submittedName>
</protein>
<dbReference type="PATRIC" id="fig|66851.6.peg.916"/>
<proteinExistence type="predicted"/>
<keyword evidence="3" id="KW-1185">Reference proteome</keyword>